<organism evidence="9 10">
    <name type="scientific">Callosobruchus maculatus</name>
    <name type="common">Southern cowpea weevil</name>
    <name type="synonym">Pulse bruchid</name>
    <dbReference type="NCBI Taxonomy" id="64391"/>
    <lineage>
        <taxon>Eukaryota</taxon>
        <taxon>Metazoa</taxon>
        <taxon>Ecdysozoa</taxon>
        <taxon>Arthropoda</taxon>
        <taxon>Hexapoda</taxon>
        <taxon>Insecta</taxon>
        <taxon>Pterygota</taxon>
        <taxon>Neoptera</taxon>
        <taxon>Endopterygota</taxon>
        <taxon>Coleoptera</taxon>
        <taxon>Polyphaga</taxon>
        <taxon>Cucujiformia</taxon>
        <taxon>Chrysomeloidea</taxon>
        <taxon>Chrysomelidae</taxon>
        <taxon>Bruchinae</taxon>
        <taxon>Bruchini</taxon>
        <taxon>Callosobruchus</taxon>
    </lineage>
</organism>
<dbReference type="GO" id="GO:0005549">
    <property type="term" value="F:odorant binding"/>
    <property type="evidence" value="ECO:0007669"/>
    <property type="project" value="InterPro"/>
</dbReference>
<proteinExistence type="predicted"/>
<dbReference type="GO" id="GO:0004984">
    <property type="term" value="F:olfactory receptor activity"/>
    <property type="evidence" value="ECO:0007669"/>
    <property type="project" value="InterPro"/>
</dbReference>
<keyword evidence="6" id="KW-0472">Membrane</keyword>
<gene>
    <name evidence="9" type="ORF">CALMAC_LOCUS15431</name>
</gene>
<evidence type="ECO:0000256" key="3">
    <source>
        <dbReference type="ARBA" id="ARBA00022692"/>
    </source>
</evidence>
<dbReference type="OrthoDB" id="8185860at2759"/>
<evidence type="ECO:0000256" key="1">
    <source>
        <dbReference type="ARBA" id="ARBA00004141"/>
    </source>
</evidence>
<keyword evidence="2" id="KW-0716">Sensory transduction</keyword>
<accession>A0A653D9I5</accession>
<evidence type="ECO:0000256" key="7">
    <source>
        <dbReference type="ARBA" id="ARBA00023170"/>
    </source>
</evidence>
<evidence type="ECO:0000256" key="2">
    <source>
        <dbReference type="ARBA" id="ARBA00022606"/>
    </source>
</evidence>
<keyword evidence="7" id="KW-0675">Receptor</keyword>
<keyword evidence="10" id="KW-1185">Reference proteome</keyword>
<keyword evidence="3" id="KW-0812">Transmembrane</keyword>
<comment type="subcellular location">
    <subcellularLocation>
        <location evidence="1">Membrane</location>
        <topology evidence="1">Multi-pass membrane protein</topology>
    </subcellularLocation>
</comment>
<sequence length="44" mass="4983">MLIMMNRMQQPVYLTIGKFCPLSLQAFIQVSKAAFSYATVLKTV</sequence>
<name>A0A653D9I5_CALMS</name>
<reference evidence="9 10" key="1">
    <citation type="submission" date="2019-01" db="EMBL/GenBank/DDBJ databases">
        <authorList>
            <person name="Sayadi A."/>
        </authorList>
    </citation>
    <scope>NUCLEOTIDE SEQUENCE [LARGE SCALE GENOMIC DNA]</scope>
</reference>
<evidence type="ECO:0000256" key="6">
    <source>
        <dbReference type="ARBA" id="ARBA00023136"/>
    </source>
</evidence>
<evidence type="ECO:0000256" key="8">
    <source>
        <dbReference type="ARBA" id="ARBA00023224"/>
    </source>
</evidence>
<keyword evidence="5" id="KW-1133">Transmembrane helix</keyword>
<dbReference type="Proteomes" id="UP000410492">
    <property type="component" value="Unassembled WGS sequence"/>
</dbReference>
<protein>
    <recommendedName>
        <fullName evidence="11">Odorant receptor</fullName>
    </recommendedName>
</protein>
<evidence type="ECO:0000313" key="10">
    <source>
        <dbReference type="Proteomes" id="UP000410492"/>
    </source>
</evidence>
<keyword evidence="8" id="KW-0807">Transducer</keyword>
<dbReference type="AlphaFoldDB" id="A0A653D9I5"/>
<dbReference type="EMBL" id="CAACVG010010760">
    <property type="protein sequence ID" value="VEN56566.1"/>
    <property type="molecule type" value="Genomic_DNA"/>
</dbReference>
<dbReference type="GO" id="GO:0016020">
    <property type="term" value="C:membrane"/>
    <property type="evidence" value="ECO:0007669"/>
    <property type="project" value="UniProtKB-SubCell"/>
</dbReference>
<evidence type="ECO:0000256" key="4">
    <source>
        <dbReference type="ARBA" id="ARBA00022725"/>
    </source>
</evidence>
<dbReference type="GO" id="GO:0007165">
    <property type="term" value="P:signal transduction"/>
    <property type="evidence" value="ECO:0007669"/>
    <property type="project" value="UniProtKB-KW"/>
</dbReference>
<keyword evidence="4" id="KW-0552">Olfaction</keyword>
<dbReference type="Pfam" id="PF02949">
    <property type="entry name" value="7tm_6"/>
    <property type="match status" value="1"/>
</dbReference>
<evidence type="ECO:0000256" key="5">
    <source>
        <dbReference type="ARBA" id="ARBA00022989"/>
    </source>
</evidence>
<dbReference type="InterPro" id="IPR004117">
    <property type="entry name" value="7tm6_olfct_rcpt"/>
</dbReference>
<evidence type="ECO:0008006" key="11">
    <source>
        <dbReference type="Google" id="ProtNLM"/>
    </source>
</evidence>
<evidence type="ECO:0000313" key="9">
    <source>
        <dbReference type="EMBL" id="VEN56566.1"/>
    </source>
</evidence>